<organism evidence="2 3">
    <name type="scientific">Phytophthora infestans</name>
    <name type="common">Potato late blight agent</name>
    <name type="synonym">Botrytis infestans</name>
    <dbReference type="NCBI Taxonomy" id="4787"/>
    <lineage>
        <taxon>Eukaryota</taxon>
        <taxon>Sar</taxon>
        <taxon>Stramenopiles</taxon>
        <taxon>Oomycota</taxon>
        <taxon>Peronosporomycetes</taxon>
        <taxon>Peronosporales</taxon>
        <taxon>Peronosporaceae</taxon>
        <taxon>Phytophthora</taxon>
    </lineage>
</organism>
<protein>
    <submittedName>
        <fullName evidence="2">Uncharacterized protein</fullName>
    </submittedName>
</protein>
<gene>
    <name evidence="2" type="ORF">GN958_ATG16503</name>
</gene>
<dbReference type="EMBL" id="JAACNO010002301">
    <property type="protein sequence ID" value="KAF4134371.1"/>
    <property type="molecule type" value="Genomic_DNA"/>
</dbReference>
<keyword evidence="1" id="KW-0175">Coiled coil</keyword>
<name>A0A8S9U098_PHYIN</name>
<feature type="coiled-coil region" evidence="1">
    <location>
        <begin position="201"/>
        <end position="235"/>
    </location>
</feature>
<feature type="coiled-coil region" evidence="1">
    <location>
        <begin position="102"/>
        <end position="153"/>
    </location>
</feature>
<evidence type="ECO:0000313" key="2">
    <source>
        <dbReference type="EMBL" id="KAF4134371.1"/>
    </source>
</evidence>
<reference evidence="2" key="1">
    <citation type="submission" date="2020-03" db="EMBL/GenBank/DDBJ databases">
        <title>Hybrid Assembly of Korean Phytophthora infestans isolates.</title>
        <authorList>
            <person name="Prokchorchik M."/>
            <person name="Lee Y."/>
            <person name="Seo J."/>
            <person name="Cho J.-H."/>
            <person name="Park Y.-E."/>
            <person name="Jang D.-C."/>
            <person name="Im J.-S."/>
            <person name="Choi J.-G."/>
            <person name="Park H.-J."/>
            <person name="Lee G.-B."/>
            <person name="Lee Y.-G."/>
            <person name="Hong S.-Y."/>
            <person name="Cho K."/>
            <person name="Sohn K.H."/>
        </authorList>
    </citation>
    <scope>NUCLEOTIDE SEQUENCE</scope>
    <source>
        <strain evidence="2">KR_2_A2</strain>
    </source>
</reference>
<evidence type="ECO:0000313" key="3">
    <source>
        <dbReference type="Proteomes" id="UP000704712"/>
    </source>
</evidence>
<accession>A0A8S9U098</accession>
<dbReference type="AlphaFoldDB" id="A0A8S9U098"/>
<proteinExistence type="predicted"/>
<evidence type="ECO:0000256" key="1">
    <source>
        <dbReference type="SAM" id="Coils"/>
    </source>
</evidence>
<comment type="caution">
    <text evidence="2">The sequence shown here is derived from an EMBL/GenBank/DDBJ whole genome shotgun (WGS) entry which is preliminary data.</text>
</comment>
<sequence length="404" mass="45770">MAALQVADIFDAHAAEAPIHRLVSVLNTQAAQIRELQEDLRLLRAAQRQTCADCRALHATVSPLVPRIHTTENDVVALKQFQIAAQRQLETIKRQLQGKADCQEVKAVENRAKTSSEQLENELRSELATLQLVQCLQAEQSELHERLETVDRQLSFKMDKSEAARLDGVLVQIHGFRPMVTQLSAQVKGVQTQQEEIGRSVAQLDSKSDAHENEVEKIRQHTNDLQQMLDDVEDRHHRVVAPQIRRLDDTTEQLHHALDEAKTAAATSDTALRTLSAKFHSSAGAFANQIQQQSRHFEDVFEKMAPRFETEVQLKNLKQQMASKVPDLEHRALSSSVKGLQVSCGKLKEHVELSTRFMDWFARRGEAYEHNLELVETQLGRLAMASHPRSREPFGEHVRFPRSP</sequence>
<dbReference type="Proteomes" id="UP000704712">
    <property type="component" value="Unassembled WGS sequence"/>
</dbReference>